<evidence type="ECO:0000256" key="1">
    <source>
        <dbReference type="ARBA" id="ARBA00004651"/>
    </source>
</evidence>
<evidence type="ECO:0000256" key="4">
    <source>
        <dbReference type="ARBA" id="ARBA00023136"/>
    </source>
</evidence>
<dbReference type="InterPro" id="IPR036259">
    <property type="entry name" value="MFS_trans_sf"/>
</dbReference>
<feature type="transmembrane region" description="Helical" evidence="5">
    <location>
        <begin position="229"/>
        <end position="249"/>
    </location>
</feature>
<organism evidence="7 8">
    <name type="scientific">Goodfellowiella coeruleoviolacea</name>
    <dbReference type="NCBI Taxonomy" id="334858"/>
    <lineage>
        <taxon>Bacteria</taxon>
        <taxon>Bacillati</taxon>
        <taxon>Actinomycetota</taxon>
        <taxon>Actinomycetes</taxon>
        <taxon>Pseudonocardiales</taxon>
        <taxon>Pseudonocardiaceae</taxon>
        <taxon>Goodfellowiella</taxon>
    </lineage>
</organism>
<evidence type="ECO:0000256" key="3">
    <source>
        <dbReference type="ARBA" id="ARBA00022989"/>
    </source>
</evidence>
<dbReference type="PANTHER" id="PTHR23501:SF197">
    <property type="entry name" value="COMD"/>
    <property type="match status" value="1"/>
</dbReference>
<gene>
    <name evidence="7" type="ORF">LX83_005485</name>
</gene>
<sequence>MCAAFADPHPPVPAKGAVAAVIALAAGVAAMNQTLMVPLLGELPTLLHASPAGTSWVVTATLLAGAVTSPVTGRLGDLYGKRRLVLIVLGLVTLGSLLCAVADSLAPVIIGRGLQGIGMGLVPLGISLLRDVLSGRRLGSAIAVTSSVVGIGAAVGLPLAAAMAQFADWHLLFWTIGALTAVLGVLAVWLVPATPPLATGRFDVLGTLGLTAGLTALLLAISYGGEWGWGSSTTVGLVVAAAAVLVLWGRWERRVADPLIDLATAARRPVLLVNIASVVVGFALYAQVLMVSQLLQLPVSTGYGLGRSMLQTGLLMLPAGLAMMAASAFGARLSSARGPKFTLLLGIALIGLGFAACLVRMDSTTMLVIGTVVSNAGVGFAYGAIPALIMMAVPATETGVANGFNTLMRSIGSSLSGAVVGAIFAGLSVARGATAIPLREAFVLIAVVGMVGAVFATAIGAAIPARPRQPEPQRSAVQ</sequence>
<evidence type="ECO:0000259" key="6">
    <source>
        <dbReference type="PROSITE" id="PS50850"/>
    </source>
</evidence>
<feature type="transmembrane region" description="Helical" evidence="5">
    <location>
        <begin position="341"/>
        <end position="361"/>
    </location>
</feature>
<dbReference type="SUPFAM" id="SSF103473">
    <property type="entry name" value="MFS general substrate transporter"/>
    <property type="match status" value="1"/>
</dbReference>
<feature type="transmembrane region" description="Helical" evidence="5">
    <location>
        <begin position="141"/>
        <end position="165"/>
    </location>
</feature>
<feature type="transmembrane region" description="Helical" evidence="5">
    <location>
        <begin position="204"/>
        <end position="223"/>
    </location>
</feature>
<feature type="transmembrane region" description="Helical" evidence="5">
    <location>
        <begin position="12"/>
        <end position="32"/>
    </location>
</feature>
<dbReference type="AlphaFoldDB" id="A0AAE3KJ28"/>
<dbReference type="GO" id="GO:0005886">
    <property type="term" value="C:plasma membrane"/>
    <property type="evidence" value="ECO:0007669"/>
    <property type="project" value="UniProtKB-SubCell"/>
</dbReference>
<feature type="transmembrane region" description="Helical" evidence="5">
    <location>
        <begin position="367"/>
        <end position="390"/>
    </location>
</feature>
<dbReference type="RefSeq" id="WP_253776599.1">
    <property type="nucleotide sequence ID" value="NZ_JAMTCK010000014.1"/>
</dbReference>
<feature type="transmembrane region" description="Helical" evidence="5">
    <location>
        <begin position="84"/>
        <end position="103"/>
    </location>
</feature>
<feature type="transmembrane region" description="Helical" evidence="5">
    <location>
        <begin position="270"/>
        <end position="290"/>
    </location>
</feature>
<dbReference type="Gene3D" id="1.20.1720.10">
    <property type="entry name" value="Multidrug resistance protein D"/>
    <property type="match status" value="1"/>
</dbReference>
<evidence type="ECO:0000313" key="7">
    <source>
        <dbReference type="EMBL" id="MCP2168607.1"/>
    </source>
</evidence>
<feature type="transmembrane region" description="Helical" evidence="5">
    <location>
        <begin position="52"/>
        <end position="72"/>
    </location>
</feature>
<accession>A0AAE3KJ28</accession>
<feature type="transmembrane region" description="Helical" evidence="5">
    <location>
        <begin position="310"/>
        <end position="329"/>
    </location>
</feature>
<dbReference type="Pfam" id="PF07690">
    <property type="entry name" value="MFS_1"/>
    <property type="match status" value="1"/>
</dbReference>
<dbReference type="PROSITE" id="PS50850">
    <property type="entry name" value="MFS"/>
    <property type="match status" value="1"/>
</dbReference>
<keyword evidence="2 5" id="KW-0812">Transmembrane</keyword>
<feature type="transmembrane region" description="Helical" evidence="5">
    <location>
        <begin position="109"/>
        <end position="129"/>
    </location>
</feature>
<feature type="transmembrane region" description="Helical" evidence="5">
    <location>
        <begin position="442"/>
        <end position="465"/>
    </location>
</feature>
<name>A0AAE3KJ28_9PSEU</name>
<keyword evidence="8" id="KW-1185">Reference proteome</keyword>
<keyword evidence="3 5" id="KW-1133">Transmembrane helix</keyword>
<evidence type="ECO:0000313" key="8">
    <source>
        <dbReference type="Proteomes" id="UP001206128"/>
    </source>
</evidence>
<dbReference type="GO" id="GO:0022857">
    <property type="term" value="F:transmembrane transporter activity"/>
    <property type="evidence" value="ECO:0007669"/>
    <property type="project" value="InterPro"/>
</dbReference>
<keyword evidence="4 5" id="KW-0472">Membrane</keyword>
<dbReference type="InterPro" id="IPR020846">
    <property type="entry name" value="MFS_dom"/>
</dbReference>
<dbReference type="PANTHER" id="PTHR23501">
    <property type="entry name" value="MAJOR FACILITATOR SUPERFAMILY"/>
    <property type="match status" value="1"/>
</dbReference>
<protein>
    <submittedName>
        <fullName evidence="7">Major Facilitator Superfamily protein</fullName>
    </submittedName>
</protein>
<evidence type="ECO:0000256" key="5">
    <source>
        <dbReference type="SAM" id="Phobius"/>
    </source>
</evidence>
<dbReference type="InterPro" id="IPR011701">
    <property type="entry name" value="MFS"/>
</dbReference>
<comment type="caution">
    <text evidence="7">The sequence shown here is derived from an EMBL/GenBank/DDBJ whole genome shotgun (WGS) entry which is preliminary data.</text>
</comment>
<dbReference type="Proteomes" id="UP001206128">
    <property type="component" value="Unassembled WGS sequence"/>
</dbReference>
<dbReference type="Gene3D" id="1.20.1250.20">
    <property type="entry name" value="MFS general substrate transporter like domains"/>
    <property type="match status" value="1"/>
</dbReference>
<proteinExistence type="predicted"/>
<dbReference type="CDD" id="cd17504">
    <property type="entry name" value="MFS_MMR_MDR_like"/>
    <property type="match status" value="1"/>
</dbReference>
<evidence type="ECO:0000256" key="2">
    <source>
        <dbReference type="ARBA" id="ARBA00022692"/>
    </source>
</evidence>
<dbReference type="EMBL" id="JAMTCK010000014">
    <property type="protein sequence ID" value="MCP2168607.1"/>
    <property type="molecule type" value="Genomic_DNA"/>
</dbReference>
<feature type="domain" description="Major facilitator superfamily (MFS) profile" evidence="6">
    <location>
        <begin position="18"/>
        <end position="464"/>
    </location>
</feature>
<feature type="transmembrane region" description="Helical" evidence="5">
    <location>
        <begin position="171"/>
        <end position="192"/>
    </location>
</feature>
<feature type="transmembrane region" description="Helical" evidence="5">
    <location>
        <begin position="411"/>
        <end position="430"/>
    </location>
</feature>
<reference evidence="7" key="1">
    <citation type="submission" date="2022-06" db="EMBL/GenBank/DDBJ databases">
        <title>Genomic Encyclopedia of Archaeal and Bacterial Type Strains, Phase II (KMG-II): from individual species to whole genera.</title>
        <authorList>
            <person name="Goeker M."/>
        </authorList>
    </citation>
    <scope>NUCLEOTIDE SEQUENCE</scope>
    <source>
        <strain evidence="7">DSM 43935</strain>
    </source>
</reference>
<comment type="subcellular location">
    <subcellularLocation>
        <location evidence="1">Cell membrane</location>
        <topology evidence="1">Multi-pass membrane protein</topology>
    </subcellularLocation>
</comment>